<feature type="domain" description="Helicase C-terminal" evidence="23">
    <location>
        <begin position="445"/>
        <end position="635"/>
    </location>
</feature>
<keyword evidence="15" id="KW-0067">ATP-binding</keyword>
<evidence type="ECO:0000256" key="9">
    <source>
        <dbReference type="ARBA" id="ARBA00022640"/>
    </source>
</evidence>
<feature type="compositionally biased region" description="Low complexity" evidence="20">
    <location>
        <begin position="3996"/>
        <end position="4010"/>
    </location>
</feature>
<dbReference type="GO" id="GO:0004489">
    <property type="term" value="F:methylenetetrahydrofolate reductase [NAD(P)H] activity"/>
    <property type="evidence" value="ECO:0007669"/>
    <property type="project" value="InterPro"/>
</dbReference>
<feature type="compositionally biased region" description="Low complexity" evidence="20">
    <location>
        <begin position="1540"/>
        <end position="1568"/>
    </location>
</feature>
<evidence type="ECO:0000256" key="15">
    <source>
        <dbReference type="ARBA" id="ARBA00022840"/>
    </source>
</evidence>
<dbReference type="PROSITE" id="PS51192">
    <property type="entry name" value="HELICASE_ATP_BIND_1"/>
    <property type="match status" value="1"/>
</dbReference>
<evidence type="ECO:0000256" key="21">
    <source>
        <dbReference type="SAM" id="SignalP"/>
    </source>
</evidence>
<dbReference type="InterPro" id="IPR001650">
    <property type="entry name" value="Helicase_C-like"/>
</dbReference>
<evidence type="ECO:0000256" key="6">
    <source>
        <dbReference type="ARBA" id="ARBA00022528"/>
    </source>
</evidence>
<dbReference type="SMART" id="SM00487">
    <property type="entry name" value="DEXDc"/>
    <property type="match status" value="1"/>
</dbReference>
<dbReference type="PANTHER" id="PTHR11680:SF35">
    <property type="entry name" value="SERINE HYDROXYMETHYLTRANSFERASE 1"/>
    <property type="match status" value="1"/>
</dbReference>
<feature type="region of interest" description="Disordered" evidence="20">
    <location>
        <begin position="2540"/>
        <end position="2565"/>
    </location>
</feature>
<keyword evidence="13" id="KW-0347">Helicase</keyword>
<dbReference type="InterPro" id="IPR011545">
    <property type="entry name" value="DEAD/DEAH_box_helicase_dom"/>
</dbReference>
<dbReference type="GO" id="GO:0008168">
    <property type="term" value="F:methyltransferase activity"/>
    <property type="evidence" value="ECO:0007669"/>
    <property type="project" value="UniProtKB-KW"/>
</dbReference>
<dbReference type="GO" id="GO:0003676">
    <property type="term" value="F:nucleic acid binding"/>
    <property type="evidence" value="ECO:0007669"/>
    <property type="project" value="InterPro"/>
</dbReference>
<dbReference type="Gene3D" id="3.40.50.300">
    <property type="entry name" value="P-loop containing nucleotide triphosphate hydrolases"/>
    <property type="match status" value="3"/>
</dbReference>
<reference evidence="25 26" key="1">
    <citation type="submission" date="2016-02" db="EMBL/GenBank/DDBJ databases">
        <title>Genome analysis of coral dinoflagellate symbionts highlights evolutionary adaptations to a symbiotic lifestyle.</title>
        <authorList>
            <person name="Aranda M."/>
            <person name="Li Y."/>
            <person name="Liew Y.J."/>
            <person name="Baumgarten S."/>
            <person name="Simakov O."/>
            <person name="Wilson M."/>
            <person name="Piel J."/>
            <person name="Ashoor H."/>
            <person name="Bougouffa S."/>
            <person name="Bajic V.B."/>
            <person name="Ryu T."/>
            <person name="Ravasi T."/>
            <person name="Bayer T."/>
            <person name="Micklem G."/>
            <person name="Kim H."/>
            <person name="Bhak J."/>
            <person name="Lajeunesse T.C."/>
            <person name="Voolstra C.R."/>
        </authorList>
    </citation>
    <scope>NUCLEOTIDE SEQUENCE [LARGE SCALE GENOMIC DNA]</scope>
    <source>
        <strain evidence="25 26">CCMP2467</strain>
    </source>
</reference>
<keyword evidence="10 19" id="KW-0808">Transferase</keyword>
<evidence type="ECO:0000256" key="18">
    <source>
        <dbReference type="PROSITE-ProRule" id="PRU00552"/>
    </source>
</evidence>
<dbReference type="SUPFAM" id="SSF103511">
    <property type="entry name" value="Chlorophyll a-b binding protein"/>
    <property type="match status" value="1"/>
</dbReference>
<dbReference type="SUPFAM" id="SSF51730">
    <property type="entry name" value="FAD-linked oxidoreductase"/>
    <property type="match status" value="1"/>
</dbReference>
<comment type="cofactor">
    <cofactor evidence="1 19">
        <name>pyridoxal 5'-phosphate</name>
        <dbReference type="ChEBI" id="CHEBI:597326"/>
    </cofactor>
</comment>
<keyword evidence="21" id="KW-0732">Signal</keyword>
<keyword evidence="26" id="KW-1185">Reference proteome</keyword>
<evidence type="ECO:0000256" key="1">
    <source>
        <dbReference type="ARBA" id="ARBA00001933"/>
    </source>
</evidence>
<dbReference type="FunFam" id="3.40.640.10:FF:000002">
    <property type="entry name" value="Serine hydroxymethyltransferase"/>
    <property type="match status" value="1"/>
</dbReference>
<evidence type="ECO:0000256" key="2">
    <source>
        <dbReference type="ARBA" id="ARBA00001974"/>
    </source>
</evidence>
<comment type="caution">
    <text evidence="25">The sequence shown here is derived from an EMBL/GenBank/DDBJ whole genome shotgun (WGS) entry which is preliminary data.</text>
</comment>
<dbReference type="GO" id="GO:0003724">
    <property type="term" value="F:RNA helicase activity"/>
    <property type="evidence" value="ECO:0007669"/>
    <property type="project" value="InterPro"/>
</dbReference>
<feature type="region of interest" description="Disordered" evidence="20">
    <location>
        <begin position="4271"/>
        <end position="4294"/>
    </location>
</feature>
<dbReference type="GO" id="GO:0035999">
    <property type="term" value="P:tetrahydrofolate interconversion"/>
    <property type="evidence" value="ECO:0007669"/>
    <property type="project" value="UniProtKB-UniPathway"/>
</dbReference>
<keyword evidence="11" id="KW-0547">Nucleotide-binding</keyword>
<evidence type="ECO:0000256" key="16">
    <source>
        <dbReference type="ARBA" id="ARBA00022898"/>
    </source>
</evidence>
<feature type="short sequence motif" description="Q motif" evidence="18">
    <location>
        <begin position="197"/>
        <end position="225"/>
    </location>
</feature>
<keyword evidence="25" id="KW-0489">Methyltransferase</keyword>
<feature type="compositionally biased region" description="Low complexity" evidence="20">
    <location>
        <begin position="1585"/>
        <end position="1594"/>
    </location>
</feature>
<evidence type="ECO:0000259" key="24">
    <source>
        <dbReference type="PROSITE" id="PS51195"/>
    </source>
</evidence>
<feature type="region of interest" description="Disordered" evidence="20">
    <location>
        <begin position="2969"/>
        <end position="2998"/>
    </location>
</feature>
<dbReference type="GO" id="GO:0009507">
    <property type="term" value="C:chloroplast"/>
    <property type="evidence" value="ECO:0007669"/>
    <property type="project" value="UniProtKB-SubCell"/>
</dbReference>
<evidence type="ECO:0000259" key="22">
    <source>
        <dbReference type="PROSITE" id="PS51192"/>
    </source>
</evidence>
<dbReference type="InterPro" id="IPR044742">
    <property type="entry name" value="DEAD/DEAH_RhlB"/>
</dbReference>
<dbReference type="GO" id="GO:0030170">
    <property type="term" value="F:pyridoxal phosphate binding"/>
    <property type="evidence" value="ECO:0007669"/>
    <property type="project" value="InterPro"/>
</dbReference>
<dbReference type="InterPro" id="IPR014014">
    <property type="entry name" value="RNA_helicase_DEAD_Q_motif"/>
</dbReference>
<dbReference type="Pfam" id="PF00271">
    <property type="entry name" value="Helicase_C"/>
    <property type="match status" value="1"/>
</dbReference>
<evidence type="ECO:0000259" key="23">
    <source>
        <dbReference type="PROSITE" id="PS51194"/>
    </source>
</evidence>
<keyword evidence="16 19" id="KW-0663">Pyridoxal phosphate</keyword>
<feature type="region of interest" description="Disordered" evidence="20">
    <location>
        <begin position="3966"/>
        <end position="4010"/>
    </location>
</feature>
<evidence type="ECO:0000256" key="7">
    <source>
        <dbReference type="ARBA" id="ARBA00022563"/>
    </source>
</evidence>
<dbReference type="Pfam" id="PF00270">
    <property type="entry name" value="DEAD"/>
    <property type="match status" value="1"/>
</dbReference>
<comment type="pathway">
    <text evidence="4 19">One-carbon metabolism; tetrahydrofolate interconversion.</text>
</comment>
<dbReference type="InterPro" id="IPR015422">
    <property type="entry name" value="PyrdxlP-dep_Trfase_small"/>
</dbReference>
<dbReference type="SUPFAM" id="SSF53383">
    <property type="entry name" value="PLP-dependent transferases"/>
    <property type="match status" value="3"/>
</dbReference>
<feature type="compositionally biased region" description="Polar residues" evidence="20">
    <location>
        <begin position="1628"/>
        <end position="1637"/>
    </location>
</feature>
<feature type="compositionally biased region" description="Basic residues" evidence="20">
    <location>
        <begin position="4282"/>
        <end position="4292"/>
    </location>
</feature>
<evidence type="ECO:0000256" key="13">
    <source>
        <dbReference type="ARBA" id="ARBA00022806"/>
    </source>
</evidence>
<dbReference type="PANTHER" id="PTHR11680">
    <property type="entry name" value="SERINE HYDROXYMETHYLTRANSFERASE"/>
    <property type="match status" value="1"/>
</dbReference>
<evidence type="ECO:0000313" key="26">
    <source>
        <dbReference type="Proteomes" id="UP000186817"/>
    </source>
</evidence>
<keyword evidence="9" id="KW-0934">Plastid</keyword>
<dbReference type="InterPro" id="IPR019798">
    <property type="entry name" value="Ser_HO-MeTrfase_PLP_BS"/>
</dbReference>
<dbReference type="PROSITE" id="PS51195">
    <property type="entry name" value="Q_MOTIF"/>
    <property type="match status" value="1"/>
</dbReference>
<evidence type="ECO:0000256" key="4">
    <source>
        <dbReference type="ARBA" id="ARBA00004777"/>
    </source>
</evidence>
<dbReference type="CDD" id="cd00268">
    <property type="entry name" value="DEADc"/>
    <property type="match status" value="1"/>
</dbReference>
<sequence length="4343" mass="470026">MASVKSMIAASLLAAPCADAFVAPGASQSSHSVTGLRGSTAVKAESGFSTYSALASATTGAAVLSFVGAKKPAARKTVACKFSPEAQVGVTEPLGFFDPAGFCKDEASFKDLRAKELKHGRLAMMGALGMLTQSLVQLPGMEGVPKDISAFSTGAGQTGFLITIAIIAVLEAAVFVQDDSKEPGVDGEDPWAPWTSLEAAEDGLTKTLVDAMRGAGFTEPTPIQAQAWPILCSGRDLIGVARTGSGKTLAFLLPCFSRLLKEGLRSRMGTGTGPNDDSSLPVQMQKQAAGPGAYSPEVLILAPSRELAAQIESEARRFTASTGIVTLACYGGEGTRRETLGRLRERPECVVGTVGRLIDFIENEKHWFGVRNVRFLILDEADAMIGEGLDANIRKITCDVETPRRQTMLFSATFADDVSDLATWISRHAVEVRVGMKDPLRANRDVKQEVIIVKDEFDKEGALKSTLRKVYSAHNKSPGKVLIFAFDHDECDSLAKKVKAALNGVPVETLHGYKKQAERETAMQRFRNGDSWIMVATSIAGRGLDIKDITLVINFDPPEVPPGWFSFEYFPPKTPEGVENLRKRIVKMKSLGPLFTDFTWGAGGSTSELTLKLTSAAKNEFGTVANMHLTCTNQSSEMTGNALLECKQHGVRNIVALRGDPPRGQEKWTATEGGFSSALDLVKFIRQNHGDYFSVSVAGYPEGHPDNIEVVEGGVAALTASEKRRARVVTDAQGKEVVTVCRDANFHKEMVYLKEKVDAGSHFVITQMFLDAQVFLDFVDECRKYDIKVPIVPGIMCLNGFGGLKRMTELCKTRLPEGLLERAEKANTSDEAFKEFGIREGVAMCQKLLDGGAPGLHFYTLNLEKVVVGILKGLGKISDAQAAAFQSVEADAKFMVSAQGITTGTQVSNRPTLPGNKPLKEADPVMLPGCSSDQDRFDLVQQEKARQTRCNGIRGCIELIASENFTSRAVMEYSEGQPGNRYYGGNEAWLSVDMYNPTGHSSDVHAVSPMLRYDIVKYPIEFADVAADDDHDHDHDDHAADDGDDGENTDADSSCAGGLATVIDKVENLCKDRALKAFGLDEKVNVQPYSGSPANFAVYTALLPPHARVMGLDLPSGGHLTHGYYTAKKKISATSIYFESLPYRVHPETGLIDFDELRKTALVFRPAMILCGASAYPRIIDFGKFREIADEVGAILMADIAHISGLVATGEHPSPFEHCDIVTTTTHKSLRGPRAGMIFFKYTDKIPDIKERIDMAVFPALQGGPHNHQIGALAAQLLEAVDSPMFKEYAKQVKANAKDYAAAYIGIMHKLASDGTDNHLLLWDLSLGGLVEKICEAASITLNRNAVHGDASALAPGGVRVGAPAMTTRGCTEQDFKTIGDFLDRCCQLALKIQAEKGKKLKDFEVQAMEQSLIDVISQDGDLVVEALSNIPPAARGRLQTMIVLAEEVVIQAAHGSQLVIDTGLGTASWYVDPDVDASQPEQSDPAASFTTVVQSWADVTDPPASVVQPSQEQPAVAAATQEPTPQPVTAEVSVVGQGQPTQQPDAVQAATAQDADASQGTQTATDASLGLTQPLGPLSKAKTKGGAPAKTPPVKAMPTQVAQPQVHPLAPTVLTPPPDLLQLAVQAQEQPHTSQPTPDPPMAGSFPPVAGSQAPAEFSRLQAVLGTLTTIVHAATFQAPTADTDSLFQPVQDAAMSNVSDSAVTFRHKALQHGIPESSLDAWEKEGIATYSQLLFRVASAPNQTDPAKLQALLDSMTPKADAVVSSAVHRLLFEAGTFVVAELRQTLEAPAGEPSRRLSAQERNSRLEALQTKLGAFRIAGQFEPSHQLIDLCSAMVVDQAIRHIPLHRCSCRGQEVSSVKKDETLLRLDNAALRLASKPQPLKVDLSTELRVSQALIRRGLALEMAGVASFQVHEEYARSLLEHLHRQPPPRFDPPGIDALIRADRELWTRVSEQVKSDFSGPGKSGVVDSAIQTWQHSMQVAYFLVPVPKPEKPEKLPLKRTWDQTTSSAFTDKGAKGKGKGKFMSQAWQSGKGGKGTTDSSATAGPNFAEAWAVCRSIQVPGTAAFAAKERAALGLFPRASQASVGVDPFQNKQWLRLQTAADRLTFVPGLSFPDSNLASDMRFRHQPCTETSSGDAELDQSLWELTLEEWRFAVRQGSKIRPIDDMSISLVNQTLGGQKQGLKGRTFDLKWAFKQLGVADEDLAFSKDTVSVEASMLLLFKLMGWQAALTGSKASGFAECFVSLGIAYLLPKQPGFPVSLQNTEARRKEVATTCLRALHTDTFSPAESLAFAGRLRWLDAQTFGRVGRIAFRTILQHGMKPGRRAQTQLTTQLRDALTWVLENVPNAQPRAFHAPKQQSVNVFTDGSFEQGVGQMGGVLCDSTGWPKDWFQASVPPDVLRSWGSDGTVHPILQCELLAVSIAAMVWGPQLSRQNVTWWIDNDAARHCLISAKGYPESNRLLVQAVLVVEYSHEIHSWFARVPSISNPADAPSRGEQASFLSGAKEEEIKDPAFSFLQQDRNFLDELQEKLLDLPDPAPLPVSRQEQGQTKPLPQPALPQPKLRVFRQWKPQDSQAERQAALSKWSQLLRAHEDSQLELGNLDLRFAKKSTNTLLNRVSSLRRFAAWTVKSFPREPLSESLVFLYCQHVSRTQPDSSAPDQLCQALNFADGVLVLQAPAKELLSQRVQEGLAHQCMRKQKPPKQAAALTTEQVLWLQTVAESDDVQYERYIAATFLFMLYARARHSDIRRCREILVDSDADGNPVYIECQVLNPKQTKASQRRNLFLPLVASAAGIAQTSWALEWLQLRRHLGLVCHGSIVDSPLLPELAADGSLLQTNMDAATASRWLRCLLSKQPGCSPDALLKCSSQGLKATCLSWCMKFPVSDSDQTLLGYHSRGKSASALSYGRDALAGLLRSLEQVLSAVRKGEFKPDSTRSGRWQQCSLTQSSAASSSSVVPASAVPDTALPSTVSDSDSSESAQSSSASSNEEPQQLQSVSHSLALVAGDPGFQFLSNVKSGIVHISRVNDDRLLCGRTVFSSLQKQDVVDFSHTQACITCQSVADGLIAGTGGPDRLAAWQVVSAAIPSNQEVAALKKEDGQDYVHRIGRTGRAGRKGNAITLLRKGPDGHAMIFITQVMRRTGLDVPQDLIEALKQRRGRDMSLAAEVLMGITNQQKLERSWAKAIYEGPVPVGETQYSAINDDRRGGRGKCPLRELAGIGKGTFDFMCNVMAATRPVLSGNKPLQEADPVMPLGLMRANDFRGCIELIASENFTSRAVMECLGSALTNKYSEGQPGNRYYGGNEVIDKVENLCKDRALKAFGLDEKAWGASCLHRKGNRTWQKGFRSVGVPGNEVSAEVNVQPYSGSPANFAVYTALLPPHARPLGASFRGGRASPQFDNVICLHGSHDVASMPPCFDRVMGLDLPSGGHLTHGYYTAKRLAAPMRCPVPRAKRLAVLAAPGPRKKISATSIYFESLPYRVHPETGLIDFDELRKTALVFRPAMILCGASAYPRIIDFGKFKEIAEEVGAILMADIAHISGLVATGEHPSPFEHCDIVTTTTHKSLRGPRAGMIFFKYTDKIPDIKERIDMAVFPALQGGPHNHQIGALAAQLLEVDSPMFKEYAKQVKANAKALADTLMSKGHKLASDGTDNHLLLWDLRLGIHEATPRPHGLQGGVHHSVSRPLCGGEGGTETLYTATLRLSHREAATWEFVWELLLCTFLDRCCQLALKIQAEKGKKLKDFEAAIPSNPDVAALKKEVEEWASKFGYPGAISLSLSLALIDSACAIAAPHHESSVPCPGDIATPRPEEDDQCSLVHQVIPSIATVEAMGRSPSHGHVVGLRPTAVNSEWQQFALQQCAMGLTMQPTTAAGSPAVFNQGIQSSGPSKPKVVESPVAQEVQLQSRPQAKAAPKNAKNGLLVRLCSRVQEFDDELSAAEGGPASLRDFILRGRVHEAPAAAERKRSLVQVSDSEESRESQGRQRHDARRPSASPPSGTSPALGLAPSWHSDAFSHLRNFLDSGGWNCCMLERSAAFGSAIRERIQFSRYAAWQRLRSACSQEGVTARGWVCANSVKHGALVRLIAVELPAPDEVSQDKPSGGPTTSHLRESPLPLQAPADGEGLLALLCREESGAAAADGGTTDGSAAENAPPPIGTAVRVRFLGPDTLAQRRLLREVSASCRVTLDAHRDPAWSPLALGRLLGGMESAQSGQEWPEGGAALALRTAPSHRAAAAEARSSRGHPSLALARELGIRRLHGSLVDPGMAPEAGSLSKSRGHRLSRHQGRAWADRRVREGLGMARSGDQKGALEWSRFQWLSNWCWLRVTPISAHHAFQG</sequence>
<comment type="function">
    <text evidence="19">Interconversion of serine and glycine.</text>
</comment>
<evidence type="ECO:0000256" key="10">
    <source>
        <dbReference type="ARBA" id="ARBA00022679"/>
    </source>
</evidence>
<keyword evidence="17" id="KW-0560">Oxidoreductase</keyword>
<keyword evidence="7 19" id="KW-0554">One-carbon metabolism</keyword>
<dbReference type="EC" id="2.1.2.1" evidence="19"/>
<feature type="region of interest" description="Disordered" evidence="20">
    <location>
        <begin position="1028"/>
        <end position="1053"/>
    </location>
</feature>
<dbReference type="CDD" id="cd00378">
    <property type="entry name" value="SHMT"/>
    <property type="match status" value="2"/>
</dbReference>
<evidence type="ECO:0000256" key="3">
    <source>
        <dbReference type="ARBA" id="ARBA00004229"/>
    </source>
</evidence>
<feature type="compositionally biased region" description="Basic and acidic residues" evidence="20">
    <location>
        <begin position="1028"/>
        <end position="1041"/>
    </location>
</feature>
<evidence type="ECO:0000256" key="17">
    <source>
        <dbReference type="ARBA" id="ARBA00023002"/>
    </source>
</evidence>
<dbReference type="GO" id="GO:0019264">
    <property type="term" value="P:glycine biosynthetic process from serine"/>
    <property type="evidence" value="ECO:0007669"/>
    <property type="project" value="InterPro"/>
</dbReference>
<dbReference type="SUPFAM" id="SSF52540">
    <property type="entry name" value="P-loop containing nucleoside triphosphate hydrolases"/>
    <property type="match status" value="3"/>
</dbReference>
<dbReference type="GO" id="GO:0005524">
    <property type="term" value="F:ATP binding"/>
    <property type="evidence" value="ECO:0007669"/>
    <property type="project" value="UniProtKB-KW"/>
</dbReference>
<dbReference type="GO" id="GO:0004372">
    <property type="term" value="F:glycine hydroxymethyltransferase activity"/>
    <property type="evidence" value="ECO:0007669"/>
    <property type="project" value="UniProtKB-EC"/>
</dbReference>
<dbReference type="InterPro" id="IPR039429">
    <property type="entry name" value="SHMT-like_dom"/>
</dbReference>
<dbReference type="Proteomes" id="UP000186817">
    <property type="component" value="Unassembled WGS sequence"/>
</dbReference>
<feature type="domain" description="DEAD-box RNA helicase Q" evidence="24">
    <location>
        <begin position="197"/>
        <end position="225"/>
    </location>
</feature>
<dbReference type="InterPro" id="IPR015421">
    <property type="entry name" value="PyrdxlP-dep_Trfase_major"/>
</dbReference>
<comment type="subcellular location">
    <subcellularLocation>
        <location evidence="3">Plastid</location>
        <location evidence="3">Chloroplast</location>
    </subcellularLocation>
</comment>
<feature type="compositionally biased region" description="Basic and acidic residues" evidence="20">
    <location>
        <begin position="3980"/>
        <end position="3990"/>
    </location>
</feature>
<feature type="region of interest" description="Disordered" evidence="20">
    <location>
        <begin position="2007"/>
        <end position="2046"/>
    </location>
</feature>
<dbReference type="NCBIfam" id="NF000586">
    <property type="entry name" value="PRK00011.1"/>
    <property type="match status" value="1"/>
</dbReference>
<dbReference type="InterPro" id="IPR003171">
    <property type="entry name" value="Mehydrof_redctse-like"/>
</dbReference>
<proteinExistence type="inferred from homology"/>
<keyword evidence="12" id="KW-0378">Hydrolase</keyword>
<name>A0A1Q9D502_SYMMI</name>
<feature type="region of interest" description="Disordered" evidence="20">
    <location>
        <begin position="4098"/>
        <end position="4121"/>
    </location>
</feature>
<feature type="domain" description="Helicase ATP-binding" evidence="22">
    <location>
        <begin position="228"/>
        <end position="432"/>
    </location>
</feature>
<dbReference type="Pfam" id="PF02219">
    <property type="entry name" value="MTHFR"/>
    <property type="match status" value="1"/>
</dbReference>
<dbReference type="GO" id="GO:0005739">
    <property type="term" value="C:mitochondrion"/>
    <property type="evidence" value="ECO:0007669"/>
    <property type="project" value="TreeGrafter"/>
</dbReference>
<dbReference type="GO" id="GO:0032259">
    <property type="term" value="P:methylation"/>
    <property type="evidence" value="ECO:0007669"/>
    <property type="project" value="UniProtKB-KW"/>
</dbReference>
<feature type="region of interest" description="Disordered" evidence="20">
    <location>
        <begin position="1628"/>
        <end position="1654"/>
    </location>
</feature>
<feature type="compositionally biased region" description="Low complexity" evidence="20">
    <location>
        <begin position="2978"/>
        <end position="2993"/>
    </location>
</feature>
<dbReference type="Pfam" id="PF00464">
    <property type="entry name" value="SHMT"/>
    <property type="match status" value="4"/>
</dbReference>
<dbReference type="InterPro" id="IPR029041">
    <property type="entry name" value="FAD-linked_oxidoreductase-like"/>
</dbReference>
<evidence type="ECO:0000256" key="14">
    <source>
        <dbReference type="ARBA" id="ARBA00022827"/>
    </source>
</evidence>
<evidence type="ECO:0000256" key="11">
    <source>
        <dbReference type="ARBA" id="ARBA00022741"/>
    </source>
</evidence>
<dbReference type="InterPro" id="IPR027417">
    <property type="entry name" value="P-loop_NTPase"/>
</dbReference>
<comment type="catalytic activity">
    <reaction evidence="19">
        <text>(6R)-5,10-methylene-5,6,7,8-tetrahydrofolate + glycine + H2O = (6S)-5,6,7,8-tetrahydrofolate + L-serine</text>
        <dbReference type="Rhea" id="RHEA:15481"/>
        <dbReference type="ChEBI" id="CHEBI:15377"/>
        <dbReference type="ChEBI" id="CHEBI:15636"/>
        <dbReference type="ChEBI" id="CHEBI:33384"/>
        <dbReference type="ChEBI" id="CHEBI:57305"/>
        <dbReference type="ChEBI" id="CHEBI:57453"/>
        <dbReference type="EC" id="2.1.2.1"/>
    </reaction>
</comment>
<comment type="cofactor">
    <cofactor evidence="2">
        <name>FAD</name>
        <dbReference type="ChEBI" id="CHEBI:57692"/>
    </cofactor>
</comment>
<keyword evidence="14" id="KW-0274">FAD</keyword>
<evidence type="ECO:0000256" key="20">
    <source>
        <dbReference type="SAM" id="MobiDB-lite"/>
    </source>
</evidence>
<evidence type="ECO:0000313" key="25">
    <source>
        <dbReference type="EMBL" id="OLP90184.1"/>
    </source>
</evidence>
<keyword evidence="6" id="KW-0150">Chloroplast</keyword>
<accession>A0A1Q9D502</accession>
<dbReference type="GO" id="GO:0006555">
    <property type="term" value="P:methionine metabolic process"/>
    <property type="evidence" value="ECO:0007669"/>
    <property type="project" value="InterPro"/>
</dbReference>
<dbReference type="Pfam" id="PF00504">
    <property type="entry name" value="Chloroa_b-bind"/>
    <property type="match status" value="1"/>
</dbReference>
<organism evidence="25 26">
    <name type="scientific">Symbiodinium microadriaticum</name>
    <name type="common">Dinoflagellate</name>
    <name type="synonym">Zooxanthella microadriatica</name>
    <dbReference type="NCBI Taxonomy" id="2951"/>
    <lineage>
        <taxon>Eukaryota</taxon>
        <taxon>Sar</taxon>
        <taxon>Alveolata</taxon>
        <taxon>Dinophyceae</taxon>
        <taxon>Suessiales</taxon>
        <taxon>Symbiodiniaceae</taxon>
        <taxon>Symbiodinium</taxon>
    </lineage>
</organism>
<dbReference type="Gene3D" id="1.10.3460.10">
    <property type="entry name" value="Chlorophyll a/b binding protein domain"/>
    <property type="match status" value="1"/>
</dbReference>
<dbReference type="SMART" id="SM00490">
    <property type="entry name" value="HELICc"/>
    <property type="match status" value="1"/>
</dbReference>
<dbReference type="CDD" id="cd18787">
    <property type="entry name" value="SF2_C_DEAD"/>
    <property type="match status" value="1"/>
</dbReference>
<dbReference type="OrthoDB" id="16284at2759"/>
<feature type="signal peptide" evidence="21">
    <location>
        <begin position="1"/>
        <end position="20"/>
    </location>
</feature>
<dbReference type="InterPro" id="IPR015424">
    <property type="entry name" value="PyrdxlP-dep_Trfase"/>
</dbReference>
<dbReference type="PROSITE" id="PS51194">
    <property type="entry name" value="HELICASE_CTER"/>
    <property type="match status" value="1"/>
</dbReference>
<keyword evidence="8" id="KW-0285">Flavoprotein</keyword>
<dbReference type="GO" id="GO:0016787">
    <property type="term" value="F:hydrolase activity"/>
    <property type="evidence" value="ECO:0007669"/>
    <property type="project" value="UniProtKB-KW"/>
</dbReference>
<dbReference type="CDD" id="cd00537">
    <property type="entry name" value="MTHFR"/>
    <property type="match status" value="1"/>
</dbReference>
<dbReference type="EMBL" id="LSRX01000725">
    <property type="protein sequence ID" value="OLP90184.1"/>
    <property type="molecule type" value="Genomic_DNA"/>
</dbReference>
<protein>
    <recommendedName>
        <fullName evidence="19">Serine hydroxymethyltransferase</fullName>
        <ecNumber evidence="19">2.1.2.1</ecNumber>
    </recommendedName>
</protein>
<dbReference type="Gene3D" id="3.90.1150.10">
    <property type="entry name" value="Aspartate Aminotransferase, domain 1"/>
    <property type="match status" value="2"/>
</dbReference>
<evidence type="ECO:0000256" key="19">
    <source>
        <dbReference type="RuleBase" id="RU000585"/>
    </source>
</evidence>
<dbReference type="Gene3D" id="3.20.20.220">
    <property type="match status" value="1"/>
</dbReference>
<dbReference type="Gene3D" id="3.40.640.10">
    <property type="entry name" value="Type I PLP-dependent aspartate aminotransferase-like (Major domain)"/>
    <property type="match status" value="2"/>
</dbReference>
<evidence type="ECO:0000256" key="12">
    <source>
        <dbReference type="ARBA" id="ARBA00022801"/>
    </source>
</evidence>
<evidence type="ECO:0000256" key="5">
    <source>
        <dbReference type="ARBA" id="ARBA00006376"/>
    </source>
</evidence>
<dbReference type="InterPro" id="IPR049943">
    <property type="entry name" value="Ser_HO-MeTrfase-like"/>
</dbReference>
<dbReference type="PROSITE" id="PS00096">
    <property type="entry name" value="SHMT"/>
    <property type="match status" value="2"/>
</dbReference>
<dbReference type="NCBIfam" id="TIGR00677">
    <property type="entry name" value="fadh2_euk"/>
    <property type="match status" value="1"/>
</dbReference>
<dbReference type="InterPro" id="IPR001085">
    <property type="entry name" value="Ser_HO-MeTrfase"/>
</dbReference>
<dbReference type="InterPro" id="IPR004621">
    <property type="entry name" value="Fadh2_euk"/>
</dbReference>
<dbReference type="UniPathway" id="UPA00193"/>
<dbReference type="InterPro" id="IPR022796">
    <property type="entry name" value="Chloroa_b-bind"/>
</dbReference>
<gene>
    <name evidence="25" type="primary">SHM4</name>
    <name evidence="25" type="ORF">AK812_SmicGene28291</name>
</gene>
<dbReference type="InterPro" id="IPR014001">
    <property type="entry name" value="Helicase_ATP-bd"/>
</dbReference>
<feature type="region of interest" description="Disordered" evidence="20">
    <location>
        <begin position="1502"/>
        <end position="1596"/>
    </location>
</feature>
<evidence type="ECO:0000256" key="8">
    <source>
        <dbReference type="ARBA" id="ARBA00022630"/>
    </source>
</evidence>
<feature type="chain" id="PRO_5012796656" description="Serine hydroxymethyltransferase" evidence="21">
    <location>
        <begin position="21"/>
        <end position="4343"/>
    </location>
</feature>
<comment type="similarity">
    <text evidence="5 19">Belongs to the SHMT family.</text>
</comment>